<dbReference type="PANTHER" id="PTHR11306">
    <property type="entry name" value="NIEMANN PICK TYPE C2 PROTEIN NPC2-RELATED"/>
    <property type="match status" value="1"/>
</dbReference>
<dbReference type="OrthoDB" id="6409159at2759"/>
<evidence type="ECO:0000256" key="1">
    <source>
        <dbReference type="ARBA" id="ARBA00002053"/>
    </source>
</evidence>
<dbReference type="AlphaFoldDB" id="A0A899G009"/>
<dbReference type="PANTHER" id="PTHR11306:SF0">
    <property type="entry name" value="PHOSPHATIDYLGLYCEROL_PHOSPHATIDYLINOSITOL TRANSFER PROTEIN"/>
    <property type="match status" value="1"/>
</dbReference>
<dbReference type="InterPro" id="IPR014756">
    <property type="entry name" value="Ig_E-set"/>
</dbReference>
<name>A0A899G009_9ASCO</name>
<proteinExistence type="inferred from homology"/>
<dbReference type="Pfam" id="PF02221">
    <property type="entry name" value="E1_DerP2_DerF2"/>
    <property type="match status" value="1"/>
</dbReference>
<sequence length="174" mass="19701">MKIHVITLIVLLCKQLRIKANSEVEDPFQGSSIISFCPHTDPNTNILKVKSLKITPDPPKRDSLLIVEGWGTLSEDVTIGSYISLSVAYGIVPILNLRADLCKQTEREQFPCPISKGEYNATREFHIPSHIFPGRYIIKADIFLENNKRIACFVVDVTFTPKFLLNYISIIIRN</sequence>
<dbReference type="SUPFAM" id="SSF81296">
    <property type="entry name" value="E set domains"/>
    <property type="match status" value="1"/>
</dbReference>
<evidence type="ECO:0000256" key="8">
    <source>
        <dbReference type="SAM" id="SignalP"/>
    </source>
</evidence>
<accession>A0A899G009</accession>
<feature type="chain" id="PRO_5034356781" description="Phosphatidylglycerol/phosphatidylinositol transfer protein" evidence="8">
    <location>
        <begin position="21"/>
        <end position="174"/>
    </location>
</feature>
<feature type="domain" description="MD-2-related lipid-recognition" evidence="9">
    <location>
        <begin position="34"/>
        <end position="157"/>
    </location>
</feature>
<dbReference type="Proteomes" id="UP000663699">
    <property type="component" value="Chromosome 10"/>
</dbReference>
<evidence type="ECO:0000256" key="5">
    <source>
        <dbReference type="ARBA" id="ARBA00022448"/>
    </source>
</evidence>
<evidence type="ECO:0000256" key="6">
    <source>
        <dbReference type="ARBA" id="ARBA00022729"/>
    </source>
</evidence>
<evidence type="ECO:0000313" key="10">
    <source>
        <dbReference type="EMBL" id="QSL66146.1"/>
    </source>
</evidence>
<keyword evidence="5" id="KW-0813">Transport</keyword>
<dbReference type="InterPro" id="IPR039670">
    <property type="entry name" value="NPC2-like"/>
</dbReference>
<evidence type="ECO:0000259" key="9">
    <source>
        <dbReference type="SMART" id="SM00737"/>
    </source>
</evidence>
<keyword evidence="11" id="KW-1185">Reference proteome</keyword>
<evidence type="ECO:0000313" key="11">
    <source>
        <dbReference type="Proteomes" id="UP000663699"/>
    </source>
</evidence>
<evidence type="ECO:0000256" key="2">
    <source>
        <dbReference type="ARBA" id="ARBA00006370"/>
    </source>
</evidence>
<evidence type="ECO:0000256" key="4">
    <source>
        <dbReference type="ARBA" id="ARBA00016056"/>
    </source>
</evidence>
<dbReference type="Gene3D" id="2.60.40.770">
    <property type="match status" value="1"/>
</dbReference>
<dbReference type="SMART" id="SM00737">
    <property type="entry name" value="ML"/>
    <property type="match status" value="1"/>
</dbReference>
<organism evidence="10 11">
    <name type="scientific">Pneumocystis wakefieldiae</name>
    <dbReference type="NCBI Taxonomy" id="38082"/>
    <lineage>
        <taxon>Eukaryota</taxon>
        <taxon>Fungi</taxon>
        <taxon>Dikarya</taxon>
        <taxon>Ascomycota</taxon>
        <taxon>Taphrinomycotina</taxon>
        <taxon>Pneumocystomycetes</taxon>
        <taxon>Pneumocystaceae</taxon>
        <taxon>Pneumocystis</taxon>
    </lineage>
</organism>
<reference evidence="10" key="1">
    <citation type="submission" date="2020-06" db="EMBL/GenBank/DDBJ databases">
        <title>Genomes of multiple members of Pneumocystis genus reveal paths to human pathogen Pneumocystis jirovecii.</title>
        <authorList>
            <person name="Cisse O.H."/>
            <person name="Ma L."/>
            <person name="Dekker J."/>
            <person name="Khil P."/>
            <person name="Jo J."/>
            <person name="Brenchley J."/>
            <person name="Blair R."/>
            <person name="Pahar B."/>
            <person name="Chabe M."/>
            <person name="Van Rompay K.A."/>
            <person name="Keesler R."/>
            <person name="Sukura A."/>
            <person name="Hirsch V."/>
            <person name="Kutty G."/>
            <person name="Liu Y."/>
            <person name="Peng L."/>
            <person name="Chen J."/>
            <person name="Song J."/>
            <person name="Weissenbacher-Lang C."/>
            <person name="Xu J."/>
            <person name="Upham N.S."/>
            <person name="Stajich J.E."/>
            <person name="Cuomo C.A."/>
            <person name="Cushion M.T."/>
            <person name="Kovacs J.A."/>
        </authorList>
    </citation>
    <scope>NUCLEOTIDE SEQUENCE</scope>
    <source>
        <strain evidence="10">2A</strain>
    </source>
</reference>
<comment type="function">
    <text evidence="1">Catalyzes the intermembrane transfer of phosphatidylglycerol and phosphatidylinositol.</text>
</comment>
<protein>
    <recommendedName>
        <fullName evidence="4">Phosphatidylglycerol/phosphatidylinositol transfer protein</fullName>
    </recommendedName>
</protein>
<keyword evidence="7" id="KW-0445">Lipid transport</keyword>
<comment type="similarity">
    <text evidence="2">Belongs to the NPC2 family.</text>
</comment>
<dbReference type="EMBL" id="CP054541">
    <property type="protein sequence ID" value="QSL66146.1"/>
    <property type="molecule type" value="Genomic_DNA"/>
</dbReference>
<evidence type="ECO:0000256" key="3">
    <source>
        <dbReference type="ARBA" id="ARBA00011245"/>
    </source>
</evidence>
<feature type="signal peptide" evidence="8">
    <location>
        <begin position="1"/>
        <end position="20"/>
    </location>
</feature>
<dbReference type="GO" id="GO:0015918">
    <property type="term" value="P:sterol transport"/>
    <property type="evidence" value="ECO:0007669"/>
    <property type="project" value="InterPro"/>
</dbReference>
<evidence type="ECO:0000256" key="7">
    <source>
        <dbReference type="ARBA" id="ARBA00023055"/>
    </source>
</evidence>
<comment type="subunit">
    <text evidence="3">Monomer.</text>
</comment>
<keyword evidence="6 8" id="KW-0732">Signal</keyword>
<dbReference type="InterPro" id="IPR003172">
    <property type="entry name" value="ML_dom"/>
</dbReference>
<dbReference type="GO" id="GO:0032934">
    <property type="term" value="F:sterol binding"/>
    <property type="evidence" value="ECO:0007669"/>
    <property type="project" value="InterPro"/>
</dbReference>
<gene>
    <name evidence="10" type="ORF">MERGE_000521</name>
</gene>